<dbReference type="OrthoDB" id="1267328at2759"/>
<evidence type="ECO:0000313" key="2">
    <source>
        <dbReference type="Proteomes" id="UP000030754"/>
    </source>
</evidence>
<gene>
    <name evidence="1" type="ORF">ENH_00025840</name>
</gene>
<dbReference type="GeneID" id="25472753"/>
<dbReference type="AlphaFoldDB" id="U6MWE6"/>
<sequence length="121" mass="14006">MRAVGSLLGFSRTLRSPLGLPLKFQQKFEQSPIKRGQWRTGHTIIALFATPFLYSALKSAYMTVRMRRLETQEILSDRFTWLHERMLEDEVEALLIQQVANSNVDRTQPLLRLGPSYVRSV</sequence>
<organism evidence="1 2">
    <name type="scientific">Eimeria necatrix</name>
    <dbReference type="NCBI Taxonomy" id="51315"/>
    <lineage>
        <taxon>Eukaryota</taxon>
        <taxon>Sar</taxon>
        <taxon>Alveolata</taxon>
        <taxon>Apicomplexa</taxon>
        <taxon>Conoidasida</taxon>
        <taxon>Coccidia</taxon>
        <taxon>Eucoccidiorida</taxon>
        <taxon>Eimeriorina</taxon>
        <taxon>Eimeriidae</taxon>
        <taxon>Eimeria</taxon>
    </lineage>
</organism>
<keyword evidence="2" id="KW-1185">Reference proteome</keyword>
<dbReference type="Proteomes" id="UP000030754">
    <property type="component" value="Unassembled WGS sequence"/>
</dbReference>
<dbReference type="RefSeq" id="XP_013435291.1">
    <property type="nucleotide sequence ID" value="XM_013579837.1"/>
</dbReference>
<reference evidence="1" key="2">
    <citation type="submission" date="2013-10" db="EMBL/GenBank/DDBJ databases">
        <authorList>
            <person name="Aslett M."/>
        </authorList>
    </citation>
    <scope>NUCLEOTIDE SEQUENCE [LARGE SCALE GENOMIC DNA]</scope>
    <source>
        <strain evidence="1">Houghton</strain>
    </source>
</reference>
<reference evidence="1" key="1">
    <citation type="submission" date="2013-10" db="EMBL/GenBank/DDBJ databases">
        <title>Genomic analysis of the causative agents of coccidiosis in chickens.</title>
        <authorList>
            <person name="Reid A.J."/>
            <person name="Blake D."/>
            <person name="Billington K."/>
            <person name="Browne H."/>
            <person name="Dunn M."/>
            <person name="Hung S."/>
            <person name="Kawahara F."/>
            <person name="Miranda-Saavedra D."/>
            <person name="Mourier T."/>
            <person name="Nagra H."/>
            <person name="Otto T.D."/>
            <person name="Rawlings N."/>
            <person name="Sanchez A."/>
            <person name="Sanders M."/>
            <person name="Subramaniam C."/>
            <person name="Tay Y."/>
            <person name="Dear P."/>
            <person name="Doerig C."/>
            <person name="Gruber A."/>
            <person name="Parkinson J."/>
            <person name="Shirley M."/>
            <person name="Wan K.L."/>
            <person name="Berriman M."/>
            <person name="Tomley F."/>
            <person name="Pain A."/>
        </authorList>
    </citation>
    <scope>NUCLEOTIDE SEQUENCE [LARGE SCALE GENOMIC DNA]</scope>
    <source>
        <strain evidence="1">Houghton</strain>
    </source>
</reference>
<name>U6MWE6_9EIME</name>
<proteinExistence type="predicted"/>
<dbReference type="VEuPathDB" id="ToxoDB:ENH_00025840"/>
<protein>
    <submittedName>
        <fullName evidence="1">Uncharacterized protein</fullName>
    </submittedName>
</protein>
<evidence type="ECO:0000313" key="1">
    <source>
        <dbReference type="EMBL" id="CDJ66824.1"/>
    </source>
</evidence>
<dbReference type="EMBL" id="HG723841">
    <property type="protein sequence ID" value="CDJ66824.1"/>
    <property type="molecule type" value="Genomic_DNA"/>
</dbReference>
<accession>U6MWE6</accession>